<sequence length="78" mass="8745">MNEDLLAAIVGVVAAVLGAFAQQLVTAARDRMEAYRLAQQMQTDNALLWQWNRELVDAIYRRSPPPPPEPPDGLFDHD</sequence>
<reference evidence="1" key="1">
    <citation type="submission" date="2019-11" db="EMBL/GenBank/DDBJ databases">
        <authorList>
            <person name="Feng L."/>
        </authorList>
    </citation>
    <scope>NUCLEOTIDE SEQUENCE</scope>
    <source>
        <strain evidence="1">BbreveLFYP81</strain>
    </source>
</reference>
<evidence type="ECO:0000313" key="1">
    <source>
        <dbReference type="EMBL" id="VYS96935.1"/>
    </source>
</evidence>
<dbReference type="EMBL" id="CACRSN010000009">
    <property type="protein sequence ID" value="VYS96935.1"/>
    <property type="molecule type" value="Genomic_DNA"/>
</dbReference>
<organism evidence="1">
    <name type="scientific">Bifidobacterium breve</name>
    <dbReference type="NCBI Taxonomy" id="1685"/>
    <lineage>
        <taxon>Bacteria</taxon>
        <taxon>Bacillati</taxon>
        <taxon>Actinomycetota</taxon>
        <taxon>Actinomycetes</taxon>
        <taxon>Bifidobacteriales</taxon>
        <taxon>Bifidobacteriaceae</taxon>
        <taxon>Bifidobacterium</taxon>
    </lineage>
</organism>
<accession>A0A6N2SZD7</accession>
<dbReference type="RefSeq" id="WP_421727285.1">
    <property type="nucleotide sequence ID" value="NZ_CACRSN010000009.1"/>
</dbReference>
<proteinExistence type="predicted"/>
<name>A0A6N2SZD7_BIFBR</name>
<gene>
    <name evidence="1" type="ORF">BBLFYP81_01083</name>
</gene>
<dbReference type="AlphaFoldDB" id="A0A6N2SZD7"/>
<evidence type="ECO:0008006" key="2">
    <source>
        <dbReference type="Google" id="ProtNLM"/>
    </source>
</evidence>
<protein>
    <recommendedName>
        <fullName evidence="2">Phage minor structural protein</fullName>
    </recommendedName>
</protein>